<evidence type="ECO:0000313" key="2">
    <source>
        <dbReference type="EMBL" id="MFD0629035.1"/>
    </source>
</evidence>
<evidence type="ECO:0000256" key="1">
    <source>
        <dbReference type="SAM" id="MobiDB-lite"/>
    </source>
</evidence>
<keyword evidence="3" id="KW-1185">Reference proteome</keyword>
<feature type="region of interest" description="Disordered" evidence="1">
    <location>
        <begin position="1"/>
        <end position="61"/>
    </location>
</feature>
<organism evidence="2 3">
    <name type="scientific">Streptomyces sanglieri</name>
    <dbReference type="NCBI Taxonomy" id="193460"/>
    <lineage>
        <taxon>Bacteria</taxon>
        <taxon>Bacillati</taxon>
        <taxon>Actinomycetota</taxon>
        <taxon>Actinomycetes</taxon>
        <taxon>Kitasatosporales</taxon>
        <taxon>Streptomycetaceae</taxon>
        <taxon>Streptomyces</taxon>
    </lineage>
</organism>
<comment type="caution">
    <text evidence="2">The sequence shown here is derived from an EMBL/GenBank/DDBJ whole genome shotgun (WGS) entry which is preliminary data.</text>
</comment>
<feature type="compositionally biased region" description="Low complexity" evidence="1">
    <location>
        <begin position="47"/>
        <end position="61"/>
    </location>
</feature>
<sequence>MAEELGAGHGDAERDALKLGRQMQPAALRAASDRGRPGRRTPSCTTAVNPARSSSSAVPPP</sequence>
<evidence type="ECO:0000313" key="3">
    <source>
        <dbReference type="Proteomes" id="UP001596915"/>
    </source>
</evidence>
<name>A0ABW2X5G4_9ACTN</name>
<reference evidence="3" key="1">
    <citation type="journal article" date="2019" name="Int. J. Syst. Evol. Microbiol.">
        <title>The Global Catalogue of Microorganisms (GCM) 10K type strain sequencing project: providing services to taxonomists for standard genome sequencing and annotation.</title>
        <authorList>
            <consortium name="The Broad Institute Genomics Platform"/>
            <consortium name="The Broad Institute Genome Sequencing Center for Infectious Disease"/>
            <person name="Wu L."/>
            <person name="Ma J."/>
        </authorList>
    </citation>
    <scope>NUCLEOTIDE SEQUENCE [LARGE SCALE GENOMIC DNA]</scope>
    <source>
        <strain evidence="3">JCM 12607</strain>
    </source>
</reference>
<proteinExistence type="predicted"/>
<dbReference type="EMBL" id="JBHTGL010000008">
    <property type="protein sequence ID" value="MFD0629035.1"/>
    <property type="molecule type" value="Genomic_DNA"/>
</dbReference>
<protein>
    <submittedName>
        <fullName evidence="2">Uncharacterized protein</fullName>
    </submittedName>
</protein>
<accession>A0ABW2X5G4</accession>
<dbReference type="Proteomes" id="UP001596915">
    <property type="component" value="Unassembled WGS sequence"/>
</dbReference>
<gene>
    <name evidence="2" type="ORF">ACFQ2K_46900</name>
</gene>